<dbReference type="Gene3D" id="1.10.600.10">
    <property type="entry name" value="Farnesyl Diphosphate Synthase"/>
    <property type="match status" value="1"/>
</dbReference>
<evidence type="ECO:0000313" key="2">
    <source>
        <dbReference type="Proteomes" id="UP000005939"/>
    </source>
</evidence>
<dbReference type="SUPFAM" id="SSF48576">
    <property type="entry name" value="Terpenoid synthases"/>
    <property type="match status" value="1"/>
</dbReference>
<evidence type="ECO:0000313" key="1">
    <source>
        <dbReference type="EMBL" id="EHD13178.1"/>
    </source>
</evidence>
<dbReference type="EMBL" id="AGFR01000010">
    <property type="protein sequence ID" value="EHD13178.1"/>
    <property type="molecule type" value="Genomic_DNA"/>
</dbReference>
<dbReference type="STRING" id="1088868.CIN_19150"/>
<reference evidence="1 2" key="1">
    <citation type="submission" date="2011-10" db="EMBL/GenBank/DDBJ databases">
        <title>Genome Sequence of Commensalibacter intestini A911, isolated from Drosophila gut.</title>
        <authorList>
            <person name="Lee W.-J."/>
            <person name="Kim E.-K."/>
        </authorList>
    </citation>
    <scope>NUCLEOTIDE SEQUENCE [LARGE SCALE GENOMIC DNA]</scope>
    <source>
        <strain evidence="1 2">A911</strain>
    </source>
</reference>
<name>G6F2R9_9PROT</name>
<comment type="caution">
    <text evidence="1">The sequence shown here is derived from an EMBL/GenBank/DDBJ whole genome shotgun (WGS) entry which is preliminary data.</text>
</comment>
<evidence type="ECO:0008006" key="3">
    <source>
        <dbReference type="Google" id="ProtNLM"/>
    </source>
</evidence>
<protein>
    <recommendedName>
        <fullName evidence="3">Phytoene synthase</fullName>
    </recommendedName>
</protein>
<dbReference type="eggNOG" id="COG1562">
    <property type="taxonomic scope" value="Bacteria"/>
</dbReference>
<proteinExistence type="predicted"/>
<gene>
    <name evidence="1" type="ORF">CIN_19150</name>
</gene>
<dbReference type="AlphaFoldDB" id="G6F2R9"/>
<dbReference type="InterPro" id="IPR008949">
    <property type="entry name" value="Isoprenoid_synthase_dom_sf"/>
</dbReference>
<sequence length="280" mass="32028">MTNKDTSSLPSVCATYVQKYDPDHFYCALFAPIYRRELIFRLLAFNIEITRSVSLSSSWLVAGPMAGFIRLQWWRELIEGKDRTHEIAPFIKESIAHGLFAPKILLGMIEAKEEELDGIKDWQHWESILMRSSGQLYKTIAQMLCVEDKEVLQQIVFIGMACEVVRIARYLPKVLSSGRCPLPQMIIDQYHLQRTDDGISYTAGVISDIRSLLIIKATEYLNEGKDARSLGRKKIVSILPAVFAKRDLKKAQQWDYLPEKRGAGDQLSVLWSNFRGRVSL</sequence>
<dbReference type="Proteomes" id="UP000005939">
    <property type="component" value="Unassembled WGS sequence"/>
</dbReference>
<dbReference type="Pfam" id="PF00494">
    <property type="entry name" value="SQS_PSY"/>
    <property type="match status" value="1"/>
</dbReference>
<dbReference type="InterPro" id="IPR002060">
    <property type="entry name" value="Squ/phyt_synthse"/>
</dbReference>
<dbReference type="RefSeq" id="WP_008854905.1">
    <property type="nucleotide sequence ID" value="NZ_AGFR01000010.1"/>
</dbReference>
<accession>G6F2R9</accession>
<dbReference type="OrthoDB" id="9814909at2"/>
<organism evidence="1 2">
    <name type="scientific">Commensalibacter intestini A911</name>
    <dbReference type="NCBI Taxonomy" id="1088868"/>
    <lineage>
        <taxon>Bacteria</taxon>
        <taxon>Pseudomonadati</taxon>
        <taxon>Pseudomonadota</taxon>
        <taxon>Alphaproteobacteria</taxon>
        <taxon>Acetobacterales</taxon>
        <taxon>Acetobacteraceae</taxon>
    </lineage>
</organism>